<feature type="domain" description="YbaK/aminoacyl-tRNA synthetase-associated" evidence="1">
    <location>
        <begin position="45"/>
        <end position="162"/>
    </location>
</feature>
<dbReference type="SUPFAM" id="SSF55826">
    <property type="entry name" value="YbaK/ProRS associated domain"/>
    <property type="match status" value="1"/>
</dbReference>
<gene>
    <name evidence="2" type="ORF">GA0074695_2017</name>
</gene>
<accession>A0A1C4W1S3</accession>
<organism evidence="2 3">
    <name type="scientific">Micromonospora viridifaciens</name>
    <dbReference type="NCBI Taxonomy" id="1881"/>
    <lineage>
        <taxon>Bacteria</taxon>
        <taxon>Bacillati</taxon>
        <taxon>Actinomycetota</taxon>
        <taxon>Actinomycetes</taxon>
        <taxon>Micromonosporales</taxon>
        <taxon>Micromonosporaceae</taxon>
        <taxon>Micromonospora</taxon>
    </lineage>
</organism>
<dbReference type="PANTHER" id="PTHR30411:SF1">
    <property type="entry name" value="CYTOPLASMIC PROTEIN"/>
    <property type="match status" value="1"/>
</dbReference>
<sequence length="172" mass="17591">MSGMQSQSDVQAVHPNVQSVQRALDDAGARDGSGAASQVRLLPAAVHTAAAAAEALGVEVGAIANSLIFDADDAPLLVLTSGAHRVDTARLAASLGVTRLRRATPEFVKRHTGQVIGGVAPVGHPEPLRTLVDTALAAYDELWAAGGVPQAVFPTTYAELLRITSGTPAEVA</sequence>
<dbReference type="CDD" id="cd04333">
    <property type="entry name" value="ProX_deacylase"/>
    <property type="match status" value="1"/>
</dbReference>
<evidence type="ECO:0000313" key="3">
    <source>
        <dbReference type="Proteomes" id="UP000198242"/>
    </source>
</evidence>
<protein>
    <submittedName>
        <fullName evidence="2">Cys-tRNA(Pro) deacylase, prolyl-tRNA editing enzyme YbaK/EbsC</fullName>
    </submittedName>
</protein>
<dbReference type="Gene3D" id="3.90.960.10">
    <property type="entry name" value="YbaK/aminoacyl-tRNA synthetase-associated domain"/>
    <property type="match status" value="1"/>
</dbReference>
<evidence type="ECO:0000313" key="2">
    <source>
        <dbReference type="EMBL" id="SCE90184.1"/>
    </source>
</evidence>
<dbReference type="Pfam" id="PF04073">
    <property type="entry name" value="tRNA_edit"/>
    <property type="match status" value="1"/>
</dbReference>
<dbReference type="PANTHER" id="PTHR30411">
    <property type="entry name" value="CYTOPLASMIC PROTEIN"/>
    <property type="match status" value="1"/>
</dbReference>
<dbReference type="InterPro" id="IPR036754">
    <property type="entry name" value="YbaK/aa-tRNA-synt-asso_dom_sf"/>
</dbReference>
<dbReference type="InterPro" id="IPR007214">
    <property type="entry name" value="YbaK/aa-tRNA-synth-assoc-dom"/>
</dbReference>
<dbReference type="AlphaFoldDB" id="A0A1C4W1S3"/>
<reference evidence="3" key="1">
    <citation type="submission" date="2016-06" db="EMBL/GenBank/DDBJ databases">
        <authorList>
            <person name="Varghese N."/>
            <person name="Submissions Spin"/>
        </authorList>
    </citation>
    <scope>NUCLEOTIDE SEQUENCE [LARGE SCALE GENOMIC DNA]</scope>
    <source>
        <strain evidence="3">DSM 43909</strain>
    </source>
</reference>
<evidence type="ECO:0000259" key="1">
    <source>
        <dbReference type="Pfam" id="PF04073"/>
    </source>
</evidence>
<dbReference type="GO" id="GO:0002161">
    <property type="term" value="F:aminoacyl-tRNA deacylase activity"/>
    <property type="evidence" value="ECO:0007669"/>
    <property type="project" value="InterPro"/>
</dbReference>
<dbReference type="EMBL" id="LT607411">
    <property type="protein sequence ID" value="SCE90184.1"/>
    <property type="molecule type" value="Genomic_DNA"/>
</dbReference>
<dbReference type="Proteomes" id="UP000198242">
    <property type="component" value="Chromosome I"/>
</dbReference>
<proteinExistence type="predicted"/>
<keyword evidence="3" id="KW-1185">Reference proteome</keyword>
<name>A0A1C4W1S3_MICVI</name>